<protein>
    <submittedName>
        <fullName evidence="2">Uncharacterized protein</fullName>
    </submittedName>
</protein>
<reference evidence="2" key="1">
    <citation type="submission" date="2023-02" db="EMBL/GenBank/DDBJ databases">
        <title>Genome of toxic invasive species Heracleum sosnowskyi carries increased number of genes despite the absence of recent whole-genome duplications.</title>
        <authorList>
            <person name="Schelkunov M."/>
            <person name="Shtratnikova V."/>
            <person name="Makarenko M."/>
            <person name="Klepikova A."/>
            <person name="Omelchenko D."/>
            <person name="Novikova G."/>
            <person name="Obukhova E."/>
            <person name="Bogdanov V."/>
            <person name="Penin A."/>
            <person name="Logacheva M."/>
        </authorList>
    </citation>
    <scope>NUCLEOTIDE SEQUENCE</scope>
    <source>
        <strain evidence="2">Hsosn_3</strain>
        <tissue evidence="2">Leaf</tissue>
    </source>
</reference>
<proteinExistence type="predicted"/>
<organism evidence="2 3">
    <name type="scientific">Heracleum sosnowskyi</name>
    <dbReference type="NCBI Taxonomy" id="360622"/>
    <lineage>
        <taxon>Eukaryota</taxon>
        <taxon>Viridiplantae</taxon>
        <taxon>Streptophyta</taxon>
        <taxon>Embryophyta</taxon>
        <taxon>Tracheophyta</taxon>
        <taxon>Spermatophyta</taxon>
        <taxon>Magnoliopsida</taxon>
        <taxon>eudicotyledons</taxon>
        <taxon>Gunneridae</taxon>
        <taxon>Pentapetalae</taxon>
        <taxon>asterids</taxon>
        <taxon>campanulids</taxon>
        <taxon>Apiales</taxon>
        <taxon>Apiaceae</taxon>
        <taxon>Apioideae</taxon>
        <taxon>apioid superclade</taxon>
        <taxon>Tordylieae</taxon>
        <taxon>Tordyliinae</taxon>
        <taxon>Heracleum</taxon>
    </lineage>
</organism>
<keyword evidence="3" id="KW-1185">Reference proteome</keyword>
<accession>A0AAD8GZD9</accession>
<gene>
    <name evidence="2" type="ORF">POM88_051373</name>
</gene>
<feature type="region of interest" description="Disordered" evidence="1">
    <location>
        <begin position="166"/>
        <end position="191"/>
    </location>
</feature>
<feature type="region of interest" description="Disordered" evidence="1">
    <location>
        <begin position="1"/>
        <end position="32"/>
    </location>
</feature>
<evidence type="ECO:0000256" key="1">
    <source>
        <dbReference type="SAM" id="MobiDB-lite"/>
    </source>
</evidence>
<dbReference type="AlphaFoldDB" id="A0AAD8GZD9"/>
<dbReference type="EMBL" id="JAUIZM010000011">
    <property type="protein sequence ID" value="KAK1358117.1"/>
    <property type="molecule type" value="Genomic_DNA"/>
</dbReference>
<evidence type="ECO:0000313" key="2">
    <source>
        <dbReference type="EMBL" id="KAK1358117.1"/>
    </source>
</evidence>
<feature type="compositionally biased region" description="Basic and acidic residues" evidence="1">
    <location>
        <begin position="166"/>
        <end position="183"/>
    </location>
</feature>
<comment type="caution">
    <text evidence="2">The sequence shown here is derived from an EMBL/GenBank/DDBJ whole genome shotgun (WGS) entry which is preliminary data.</text>
</comment>
<reference evidence="2" key="2">
    <citation type="submission" date="2023-05" db="EMBL/GenBank/DDBJ databases">
        <authorList>
            <person name="Schelkunov M.I."/>
        </authorList>
    </citation>
    <scope>NUCLEOTIDE SEQUENCE</scope>
    <source>
        <strain evidence="2">Hsosn_3</strain>
        <tissue evidence="2">Leaf</tissue>
    </source>
</reference>
<name>A0AAD8GZD9_9APIA</name>
<evidence type="ECO:0000313" key="3">
    <source>
        <dbReference type="Proteomes" id="UP001237642"/>
    </source>
</evidence>
<sequence length="307" mass="34006">MSRRGQDSARAGGVKSLTFTGIQSGDRPPVLQPESAIEPARFEVQSYERWTAGSNLPVQVFGAFDLPQDFSSYVDRARSDIADRCLARAGRFLADMTHVVREYRADVDGQWRSESLREMTTLKEQRTVAEQRASDAEKKGKELTLELENLRADNEKATATLKQLTDDLGREKAASEEMRREGEEMSNNHSNDHAACCYPLSDQSYWHPGDDLSIFSQSGCRGFSSWVVVPYNNTTNTSNYVHAARKRGVKLEWAFPTTANSSILVNSSHKGAVSSTFCAPNAYIVNANTITSGIRCKCEDGFTGDGH</sequence>
<dbReference type="Proteomes" id="UP001237642">
    <property type="component" value="Unassembled WGS sequence"/>
</dbReference>